<proteinExistence type="predicted"/>
<dbReference type="InterPro" id="IPR039143">
    <property type="entry name" value="GNPNAT1-like"/>
</dbReference>
<evidence type="ECO:0000313" key="3">
    <source>
        <dbReference type="Proteomes" id="UP000199158"/>
    </source>
</evidence>
<protein>
    <submittedName>
        <fullName evidence="2">Predicted N-acyltransferase, GNAT family</fullName>
    </submittedName>
</protein>
<dbReference type="OrthoDB" id="9796171at2"/>
<evidence type="ECO:0000259" key="1">
    <source>
        <dbReference type="PROSITE" id="PS51186"/>
    </source>
</evidence>
<sequence>MYEVKFALGLAMLPDAAAIREAVFMREQGFSDEFDETDKTAHHVVVYDGNRPMATGRTFSENGETYHLGRIAVLKEYRGLHLGALVVQSLEKKALQLGAKKLELSAQVRVKGFYKKLGYMPVGKEYPDEHVPHILMQKNV</sequence>
<dbReference type="PANTHER" id="PTHR13355:SF11">
    <property type="entry name" value="GLUCOSAMINE 6-PHOSPHATE N-ACETYLTRANSFERASE"/>
    <property type="match status" value="1"/>
</dbReference>
<dbReference type="PROSITE" id="PS51186">
    <property type="entry name" value="GNAT"/>
    <property type="match status" value="1"/>
</dbReference>
<dbReference type="EMBL" id="FOCG01000001">
    <property type="protein sequence ID" value="SEM71212.1"/>
    <property type="molecule type" value="Genomic_DNA"/>
</dbReference>
<dbReference type="GO" id="GO:0004343">
    <property type="term" value="F:glucosamine 6-phosphate N-acetyltransferase activity"/>
    <property type="evidence" value="ECO:0007669"/>
    <property type="project" value="TreeGrafter"/>
</dbReference>
<accession>A0A1H8AK99</accession>
<dbReference type="InterPro" id="IPR016181">
    <property type="entry name" value="Acyl_CoA_acyltransferase"/>
</dbReference>
<dbReference type="SUPFAM" id="SSF55729">
    <property type="entry name" value="Acyl-CoA N-acyltransferases (Nat)"/>
    <property type="match status" value="1"/>
</dbReference>
<organism evidence="2 3">
    <name type="scientific">Hydrogenoanaerobacterium saccharovorans</name>
    <dbReference type="NCBI Taxonomy" id="474960"/>
    <lineage>
        <taxon>Bacteria</taxon>
        <taxon>Bacillati</taxon>
        <taxon>Bacillota</taxon>
        <taxon>Clostridia</taxon>
        <taxon>Eubacteriales</taxon>
        <taxon>Oscillospiraceae</taxon>
        <taxon>Hydrogenoanaerobacterium</taxon>
    </lineage>
</organism>
<keyword evidence="2" id="KW-0012">Acyltransferase</keyword>
<feature type="domain" description="N-acetyltransferase" evidence="1">
    <location>
        <begin position="1"/>
        <end position="140"/>
    </location>
</feature>
<keyword evidence="3" id="KW-1185">Reference proteome</keyword>
<name>A0A1H8AK99_9FIRM</name>
<dbReference type="PANTHER" id="PTHR13355">
    <property type="entry name" value="GLUCOSAMINE 6-PHOSPHATE N-ACETYLTRANSFERASE"/>
    <property type="match status" value="1"/>
</dbReference>
<dbReference type="InterPro" id="IPR000182">
    <property type="entry name" value="GNAT_dom"/>
</dbReference>
<dbReference type="CDD" id="cd04301">
    <property type="entry name" value="NAT_SF"/>
    <property type="match status" value="1"/>
</dbReference>
<dbReference type="Proteomes" id="UP000199158">
    <property type="component" value="Unassembled WGS sequence"/>
</dbReference>
<dbReference type="Gene3D" id="3.40.630.30">
    <property type="match status" value="1"/>
</dbReference>
<dbReference type="Pfam" id="PF13673">
    <property type="entry name" value="Acetyltransf_10"/>
    <property type="match status" value="1"/>
</dbReference>
<gene>
    <name evidence="2" type="ORF">SAMN05216180_1395</name>
</gene>
<evidence type="ECO:0000313" key="2">
    <source>
        <dbReference type="EMBL" id="SEM71212.1"/>
    </source>
</evidence>
<dbReference type="RefSeq" id="WP_092752988.1">
    <property type="nucleotide sequence ID" value="NZ_FOCG01000001.1"/>
</dbReference>
<keyword evidence="2" id="KW-0808">Transferase</keyword>
<dbReference type="STRING" id="474960.SAMN05216180_1395"/>
<dbReference type="AlphaFoldDB" id="A0A1H8AK99"/>
<reference evidence="2 3" key="1">
    <citation type="submission" date="2016-10" db="EMBL/GenBank/DDBJ databases">
        <authorList>
            <person name="de Groot N.N."/>
        </authorList>
    </citation>
    <scope>NUCLEOTIDE SEQUENCE [LARGE SCALE GENOMIC DNA]</scope>
    <source>
        <strain evidence="2 3">CGMCC 1.5070</strain>
    </source>
</reference>